<comment type="caution">
    <text evidence="3">The sequence shown here is derived from an EMBL/GenBank/DDBJ whole genome shotgun (WGS) entry which is preliminary data.</text>
</comment>
<keyword evidence="4" id="KW-1185">Reference proteome</keyword>
<feature type="signal peptide" evidence="1">
    <location>
        <begin position="1"/>
        <end position="20"/>
    </location>
</feature>
<dbReference type="InterPro" id="IPR021109">
    <property type="entry name" value="Peptidase_aspartic_dom_sf"/>
</dbReference>
<evidence type="ECO:0000313" key="4">
    <source>
        <dbReference type="Proteomes" id="UP001203338"/>
    </source>
</evidence>
<dbReference type="EMBL" id="JAMFLX010000028">
    <property type="protein sequence ID" value="MCL6271602.1"/>
    <property type="molecule type" value="Genomic_DNA"/>
</dbReference>
<protein>
    <submittedName>
        <fullName evidence="3">RimK/LysX family protein</fullName>
    </submittedName>
</protein>
<evidence type="ECO:0000313" key="3">
    <source>
        <dbReference type="EMBL" id="MCL6271602.1"/>
    </source>
</evidence>
<organism evidence="3 4">
    <name type="scientific">Parendozoicomonas callyspongiae</name>
    <dbReference type="NCBI Taxonomy" id="2942213"/>
    <lineage>
        <taxon>Bacteria</taxon>
        <taxon>Pseudomonadati</taxon>
        <taxon>Pseudomonadota</taxon>
        <taxon>Gammaproteobacteria</taxon>
        <taxon>Oceanospirillales</taxon>
        <taxon>Endozoicomonadaceae</taxon>
        <taxon>Parendozoicomonas</taxon>
    </lineage>
</organism>
<dbReference type="PANTHER" id="PTHR38037:SF2">
    <property type="entry name" value="ATP-DEPENDENT ZINC PROTEASE DOMAIN-CONTAINING PROTEIN-RELATED"/>
    <property type="match status" value="1"/>
</dbReference>
<evidence type="ECO:0000259" key="2">
    <source>
        <dbReference type="Pfam" id="PF05618"/>
    </source>
</evidence>
<gene>
    <name evidence="3" type="ORF">M3P05_16925</name>
</gene>
<keyword evidence="1" id="KW-0732">Signal</keyword>
<reference evidence="3 4" key="1">
    <citation type="submission" date="2022-05" db="EMBL/GenBank/DDBJ databases">
        <authorList>
            <person name="Park J.-S."/>
        </authorList>
    </citation>
    <scope>NUCLEOTIDE SEQUENCE [LARGE SCALE GENOMIC DNA]</scope>
    <source>
        <strain evidence="3 4">2012CJ34-2</strain>
    </source>
</reference>
<dbReference type="Proteomes" id="UP001203338">
    <property type="component" value="Unassembled WGS sequence"/>
</dbReference>
<feature type="domain" description="Retropepsin-like aspartic endopeptidase" evidence="2">
    <location>
        <begin position="34"/>
        <end position="164"/>
    </location>
</feature>
<sequence length="174" mass="19218">MNKTLLIACLFCLIHLPLQADTKTTPFQQKETKILGGVETLGLPSAGMALDARIDTGAELSSLDARNIKDFKKDGKDWVSFELVNRGGGCTKNMELPVERYVRVKRHGAESQCRPVVCLPVVMGSDQRSTPFTLTDRRKFEYPILLGRSFLSGLLVDINKKNLTGKPVLNILTG</sequence>
<name>A0ABT0PJP0_9GAMM</name>
<dbReference type="PANTHER" id="PTHR38037">
    <property type="entry name" value="ZN_PROTEASE DOMAIN-CONTAINING PROTEIN"/>
    <property type="match status" value="1"/>
</dbReference>
<evidence type="ECO:0000256" key="1">
    <source>
        <dbReference type="SAM" id="SignalP"/>
    </source>
</evidence>
<dbReference type="InterPro" id="IPR008503">
    <property type="entry name" value="Asp_endopeptidase"/>
</dbReference>
<proteinExistence type="predicted"/>
<feature type="chain" id="PRO_5046702420" evidence="1">
    <location>
        <begin position="21"/>
        <end position="174"/>
    </location>
</feature>
<dbReference type="SUPFAM" id="SSF50630">
    <property type="entry name" value="Acid proteases"/>
    <property type="match status" value="1"/>
</dbReference>
<dbReference type="RefSeq" id="WP_249701233.1">
    <property type="nucleotide sequence ID" value="NZ_JAMFLX010000028.1"/>
</dbReference>
<dbReference type="Gene3D" id="2.40.70.10">
    <property type="entry name" value="Acid Proteases"/>
    <property type="match status" value="1"/>
</dbReference>
<accession>A0ABT0PJP0</accession>
<dbReference type="Pfam" id="PF05618">
    <property type="entry name" value="Zn_protease"/>
    <property type="match status" value="1"/>
</dbReference>